<evidence type="ECO:0000313" key="4">
    <source>
        <dbReference type="Proteomes" id="UP000717328"/>
    </source>
</evidence>
<feature type="domain" description="PXA" evidence="2">
    <location>
        <begin position="32"/>
        <end position="208"/>
    </location>
</feature>
<reference evidence="3" key="2">
    <citation type="submission" date="2021-10" db="EMBL/GenBank/DDBJ databases">
        <title>Phylogenomics reveals ancestral predisposition of the termite-cultivated fungus Termitomyces towards a domesticated lifestyle.</title>
        <authorList>
            <person name="Auxier B."/>
            <person name="Grum-Grzhimaylo A."/>
            <person name="Cardenas M.E."/>
            <person name="Lodge J.D."/>
            <person name="Laessoe T."/>
            <person name="Pedersen O."/>
            <person name="Smith M.E."/>
            <person name="Kuyper T.W."/>
            <person name="Franco-Molano E.A."/>
            <person name="Baroni T.J."/>
            <person name="Aanen D.K."/>
        </authorList>
    </citation>
    <scope>NUCLEOTIDE SEQUENCE</scope>
    <source>
        <strain evidence="3">D49</strain>
    </source>
</reference>
<comment type="caution">
    <text evidence="3">The sequence shown here is derived from an EMBL/GenBank/DDBJ whole genome shotgun (WGS) entry which is preliminary data.</text>
</comment>
<dbReference type="PANTHER" id="PTHR22775">
    <property type="entry name" value="SORTING NEXIN"/>
    <property type="match status" value="1"/>
</dbReference>
<dbReference type="PROSITE" id="PS51207">
    <property type="entry name" value="PXA"/>
    <property type="match status" value="1"/>
</dbReference>
<dbReference type="EMBL" id="JABCKI010005723">
    <property type="protein sequence ID" value="KAG5639358.1"/>
    <property type="molecule type" value="Genomic_DNA"/>
</dbReference>
<dbReference type="InterPro" id="IPR003114">
    <property type="entry name" value="Phox_assoc"/>
</dbReference>
<feature type="region of interest" description="Disordered" evidence="1">
    <location>
        <begin position="433"/>
        <end position="463"/>
    </location>
</feature>
<gene>
    <name evidence="3" type="ORF">H0H81_003502</name>
</gene>
<reference evidence="3" key="1">
    <citation type="submission" date="2021-02" db="EMBL/GenBank/DDBJ databases">
        <authorList>
            <person name="Nieuwenhuis M."/>
            <person name="Van De Peppel L.J.J."/>
        </authorList>
    </citation>
    <scope>NUCLEOTIDE SEQUENCE</scope>
    <source>
        <strain evidence="3">D49</strain>
    </source>
</reference>
<dbReference type="Proteomes" id="UP000717328">
    <property type="component" value="Unassembled WGS sequence"/>
</dbReference>
<sequence length="463" mass="50315">MSIASGRTRTLANRLLFPALPPDESLPPLVGSPELSAELYDFIALGLRAYVVPWWSRLSRYDKEFLPELTTVLAEVIREFDGRLQAVDMPALLLRHAPTLITQHYRDFRSAQRKLATSYASGGAASLPQLFHQLQPHMAVSYDGRLDTEYFRQLVDHVLRVCLPPADYNPPAERLIVREILVKLLLNDIVPKITQPWFIYSSILSLLQLHDQARLPDPPRSPSPPAATAFSFHTLLVLVLSAIQAVSGACLVLINTYKHALGTIKRVNTSHPAPASPQHYADAPLSLLADILSLPHRAAAATLLSTARLAAHFSAPFLDRLLPHLLAAQLSPASVLALTRTAKRTLFPNGYPGPTPIEPTPDEQALLRARLVAWRPAGALPARLLPLLLGPDPSHTLDAALDPLSSAPCNVHLVLFLLDLFLLELFPELALPPSAGTGPDAEPSTPSHGSSFVGRDGDSLAAS</sequence>
<keyword evidence="4" id="KW-1185">Reference proteome</keyword>
<proteinExistence type="predicted"/>
<protein>
    <recommendedName>
        <fullName evidence="2">PXA domain-containing protein</fullName>
    </recommendedName>
</protein>
<dbReference type="Pfam" id="PF02194">
    <property type="entry name" value="PXA"/>
    <property type="match status" value="1"/>
</dbReference>
<dbReference type="OrthoDB" id="5582218at2759"/>
<evidence type="ECO:0000313" key="3">
    <source>
        <dbReference type="EMBL" id="KAG5639358.1"/>
    </source>
</evidence>
<organism evidence="3 4">
    <name type="scientific">Sphagnurus paluster</name>
    <dbReference type="NCBI Taxonomy" id="117069"/>
    <lineage>
        <taxon>Eukaryota</taxon>
        <taxon>Fungi</taxon>
        <taxon>Dikarya</taxon>
        <taxon>Basidiomycota</taxon>
        <taxon>Agaricomycotina</taxon>
        <taxon>Agaricomycetes</taxon>
        <taxon>Agaricomycetidae</taxon>
        <taxon>Agaricales</taxon>
        <taxon>Tricholomatineae</taxon>
        <taxon>Lyophyllaceae</taxon>
        <taxon>Sphagnurus</taxon>
    </lineage>
</organism>
<evidence type="ECO:0000256" key="1">
    <source>
        <dbReference type="SAM" id="MobiDB-lite"/>
    </source>
</evidence>
<evidence type="ECO:0000259" key="2">
    <source>
        <dbReference type="PROSITE" id="PS51207"/>
    </source>
</evidence>
<name>A0A9P7K6X5_9AGAR</name>
<dbReference type="PANTHER" id="PTHR22775:SF3">
    <property type="entry name" value="SORTING NEXIN-13"/>
    <property type="match status" value="1"/>
</dbReference>
<accession>A0A9P7K6X5</accession>
<dbReference type="AlphaFoldDB" id="A0A9P7K6X5"/>
<dbReference type="SMART" id="SM00313">
    <property type="entry name" value="PXA"/>
    <property type="match status" value="1"/>
</dbReference>
<dbReference type="GO" id="GO:0035091">
    <property type="term" value="F:phosphatidylinositol binding"/>
    <property type="evidence" value="ECO:0007669"/>
    <property type="project" value="TreeGrafter"/>
</dbReference>